<dbReference type="SUPFAM" id="SSF52540">
    <property type="entry name" value="P-loop containing nucleoside triphosphate hydrolases"/>
    <property type="match status" value="1"/>
</dbReference>
<accession>A0A3G4ZQP6</accession>
<dbReference type="InterPro" id="IPR006551">
    <property type="entry name" value="Polynucleotide_phosphatase"/>
</dbReference>
<evidence type="ECO:0000313" key="1">
    <source>
        <dbReference type="EMBL" id="AYV75759.1"/>
    </source>
</evidence>
<dbReference type="InterPro" id="IPR023214">
    <property type="entry name" value="HAD_sf"/>
</dbReference>
<dbReference type="PANTHER" id="PTHR12083:SF9">
    <property type="entry name" value="BIFUNCTIONAL POLYNUCLEOTIDE PHOSPHATASE_KINASE"/>
    <property type="match status" value="1"/>
</dbReference>
<gene>
    <name evidence="1" type="ORF">Terrestrivirus3_28</name>
</gene>
<dbReference type="PANTHER" id="PTHR12083">
    <property type="entry name" value="BIFUNCTIONAL POLYNUCLEOTIDE PHOSPHATASE/KINASE"/>
    <property type="match status" value="1"/>
</dbReference>
<keyword evidence="1" id="KW-0808">Transferase</keyword>
<dbReference type="GO" id="GO:0003690">
    <property type="term" value="F:double-stranded DNA binding"/>
    <property type="evidence" value="ECO:0007669"/>
    <property type="project" value="TreeGrafter"/>
</dbReference>
<dbReference type="EMBL" id="MK071981">
    <property type="protein sequence ID" value="AYV75759.1"/>
    <property type="molecule type" value="Genomic_DNA"/>
</dbReference>
<dbReference type="GO" id="GO:0006281">
    <property type="term" value="P:DNA repair"/>
    <property type="evidence" value="ECO:0007669"/>
    <property type="project" value="TreeGrafter"/>
</dbReference>
<keyword evidence="1" id="KW-0418">Kinase</keyword>
<proteinExistence type="predicted"/>
<protein>
    <submittedName>
        <fullName evidence="1">Polynucleotide phosphatase/kinase</fullName>
    </submittedName>
</protein>
<sequence length="365" mass="42613">MVGVEWDFNDYLLGKFRFDEFKVYDQNKIACFDLDGTLISCKSGKKYPIDENDWSFFSDSVVKDVRYYHENQYQIVIVTNQSGLTDNEKRCREWKIKLENIVSIINVPIIILSSTSHDKFRKPLPSFWDVIEKTFIKKNVDKSKSFYCGDACGRALDHSDCDIKFALNSGVKFYTPEELFNKAAVKIPQIIYSVHDEIKKFTENNNKEFVKKDKEIILLVGLQGSGKSTYSDILVNVHGYVRINQDTLKTKSKCLAEAKKQMGLDSSIVVDNTNSSKDTRAEYIKLAQKYGYYVRCIIFDVSLDFAMHNAAYRMYKYNKNSIPKIAYAMYKKYYVEPKKEEGIDEIEKVYPYIKEYEPDYLMFML</sequence>
<dbReference type="Gene3D" id="3.40.50.1000">
    <property type="entry name" value="HAD superfamily/HAD-like"/>
    <property type="match status" value="1"/>
</dbReference>
<dbReference type="Gene3D" id="3.40.50.300">
    <property type="entry name" value="P-loop containing nucleotide triphosphate hydrolases"/>
    <property type="match status" value="1"/>
</dbReference>
<dbReference type="InterPro" id="IPR027417">
    <property type="entry name" value="P-loop_NTPase"/>
</dbReference>
<organism evidence="1">
    <name type="scientific">Terrestrivirus sp</name>
    <dbReference type="NCBI Taxonomy" id="2487775"/>
    <lineage>
        <taxon>Viruses</taxon>
        <taxon>Varidnaviria</taxon>
        <taxon>Bamfordvirae</taxon>
        <taxon>Nucleocytoviricota</taxon>
        <taxon>Megaviricetes</taxon>
        <taxon>Imitervirales</taxon>
        <taxon>Mimiviridae</taxon>
        <taxon>Klosneuvirinae</taxon>
    </lineage>
</organism>
<dbReference type="NCBIfam" id="TIGR01664">
    <property type="entry name" value="DNA-3'-Pase"/>
    <property type="match status" value="1"/>
</dbReference>
<name>A0A3G4ZQP6_9VIRU</name>
<dbReference type="Pfam" id="PF13671">
    <property type="entry name" value="AAA_33"/>
    <property type="match status" value="2"/>
</dbReference>
<dbReference type="GO" id="GO:0046403">
    <property type="term" value="F:polynucleotide 3'-phosphatase activity"/>
    <property type="evidence" value="ECO:0007669"/>
    <property type="project" value="TreeGrafter"/>
</dbReference>
<dbReference type="InterPro" id="IPR006549">
    <property type="entry name" value="HAD-SF_hydro_IIIA"/>
</dbReference>
<dbReference type="FunFam" id="3.40.50.300:FF:000737">
    <property type="entry name" value="Bifunctional polynucleotide phosphatase/kinase"/>
    <property type="match status" value="1"/>
</dbReference>
<dbReference type="InterPro" id="IPR013954">
    <property type="entry name" value="PNK3P"/>
</dbReference>
<dbReference type="GO" id="GO:0046404">
    <property type="term" value="F:ATP-dependent polydeoxyribonucleotide 5'-hydroxyl-kinase activity"/>
    <property type="evidence" value="ECO:0007669"/>
    <property type="project" value="TreeGrafter"/>
</dbReference>
<dbReference type="NCBIfam" id="TIGR01662">
    <property type="entry name" value="HAD-SF-IIIA"/>
    <property type="match status" value="1"/>
</dbReference>
<reference evidence="1" key="1">
    <citation type="submission" date="2018-10" db="EMBL/GenBank/DDBJ databases">
        <title>Hidden diversity of soil giant viruses.</title>
        <authorList>
            <person name="Schulz F."/>
            <person name="Alteio L."/>
            <person name="Goudeau D."/>
            <person name="Ryan E.M."/>
            <person name="Malmstrom R.R."/>
            <person name="Blanchard J."/>
            <person name="Woyke T."/>
        </authorList>
    </citation>
    <scope>NUCLEOTIDE SEQUENCE</scope>
    <source>
        <strain evidence="1">TEV1</strain>
    </source>
</reference>
<dbReference type="Pfam" id="PF08645">
    <property type="entry name" value="PNK3P"/>
    <property type="match status" value="1"/>
</dbReference>
<dbReference type="SUPFAM" id="SSF56784">
    <property type="entry name" value="HAD-like"/>
    <property type="match status" value="1"/>
</dbReference>
<dbReference type="InterPro" id="IPR036412">
    <property type="entry name" value="HAD-like_sf"/>
</dbReference>